<dbReference type="Pfam" id="PF03995">
    <property type="entry name" value="Inhibitor_I36"/>
    <property type="match status" value="1"/>
</dbReference>
<feature type="chain" id="PRO_5011300725" description="Peptidase inhibitor" evidence="2">
    <location>
        <begin position="31"/>
        <end position="145"/>
    </location>
</feature>
<proteinExistence type="predicted"/>
<sequence>MTARISTRLALISGATLLGGGLAFAPSAGAASPEAPARTSAGVSAPAGAEQAAAPPGCPREYYCVYLHARYGGEDYFFKDDNRSWSRWAIFNNDSSSWNNGVSGLGVALYGEENYGRKLGCLPRGQGWTQHRPNDDGESNKWMRC</sequence>
<dbReference type="RefSeq" id="WP_030357495.1">
    <property type="nucleotide sequence ID" value="NZ_CP021748.1"/>
</dbReference>
<accession>A0A1Z1W4N9</accession>
<name>A0A1Z1W4N9_9ACTN</name>
<dbReference type="InterPro" id="IPR006311">
    <property type="entry name" value="TAT_signal"/>
</dbReference>
<dbReference type="Gene3D" id="2.60.20.10">
    <property type="entry name" value="Crystallins"/>
    <property type="match status" value="1"/>
</dbReference>
<reference evidence="3 4" key="1">
    <citation type="submission" date="2017-05" db="EMBL/GenBank/DDBJ databases">
        <title>Streptomyces alboflavus Genome sequencing and assembly.</title>
        <authorList>
            <person name="Wang Y."/>
            <person name="Du B."/>
            <person name="Ding Y."/>
            <person name="Liu H."/>
            <person name="Hou Q."/>
            <person name="Liu K."/>
            <person name="Wang C."/>
            <person name="Yao L."/>
        </authorList>
    </citation>
    <scope>NUCLEOTIDE SEQUENCE [LARGE SCALE GENOMIC DNA]</scope>
    <source>
        <strain evidence="3 4">MDJK44</strain>
    </source>
</reference>
<feature type="region of interest" description="Disordered" evidence="1">
    <location>
        <begin position="126"/>
        <end position="145"/>
    </location>
</feature>
<evidence type="ECO:0000256" key="1">
    <source>
        <dbReference type="SAM" id="MobiDB-lite"/>
    </source>
</evidence>
<feature type="compositionally biased region" description="Basic and acidic residues" evidence="1">
    <location>
        <begin position="132"/>
        <end position="145"/>
    </location>
</feature>
<feature type="signal peptide" evidence="2">
    <location>
        <begin position="1"/>
        <end position="30"/>
    </location>
</feature>
<evidence type="ECO:0008006" key="5">
    <source>
        <dbReference type="Google" id="ProtNLM"/>
    </source>
</evidence>
<keyword evidence="2" id="KW-0732">Signal</keyword>
<dbReference type="AlphaFoldDB" id="A0A1Z1W4N9"/>
<organism evidence="3 4">
    <name type="scientific">Streptomyces alboflavus</name>
    <dbReference type="NCBI Taxonomy" id="67267"/>
    <lineage>
        <taxon>Bacteria</taxon>
        <taxon>Bacillati</taxon>
        <taxon>Actinomycetota</taxon>
        <taxon>Actinomycetes</taxon>
        <taxon>Kitasatosporales</taxon>
        <taxon>Streptomycetaceae</taxon>
        <taxon>Streptomyces</taxon>
    </lineage>
</organism>
<evidence type="ECO:0000256" key="2">
    <source>
        <dbReference type="SAM" id="SignalP"/>
    </source>
</evidence>
<keyword evidence="4" id="KW-1185">Reference proteome</keyword>
<gene>
    <name evidence="3" type="ORF">SMD44_00772</name>
</gene>
<dbReference type="EMBL" id="CP021748">
    <property type="protein sequence ID" value="ARX81374.1"/>
    <property type="molecule type" value="Genomic_DNA"/>
</dbReference>
<protein>
    <recommendedName>
        <fullName evidence="5">Peptidase inhibitor</fullName>
    </recommendedName>
</protein>
<dbReference type="OrthoDB" id="4249552at2"/>
<evidence type="ECO:0000313" key="4">
    <source>
        <dbReference type="Proteomes" id="UP000195880"/>
    </source>
</evidence>
<dbReference type="PROSITE" id="PS51318">
    <property type="entry name" value="TAT"/>
    <property type="match status" value="1"/>
</dbReference>
<dbReference type="Proteomes" id="UP000195880">
    <property type="component" value="Chromosome"/>
</dbReference>
<evidence type="ECO:0000313" key="3">
    <source>
        <dbReference type="EMBL" id="ARX81374.1"/>
    </source>
</evidence>
<dbReference type="KEGG" id="salf:SMD44_00772"/>